<feature type="compositionally biased region" description="Low complexity" evidence="1">
    <location>
        <begin position="575"/>
        <end position="584"/>
    </location>
</feature>
<accession>A0A836HUR8</accession>
<dbReference type="KEGG" id="phet:94287576"/>
<keyword evidence="3" id="KW-1185">Reference proteome</keyword>
<dbReference type="GeneID" id="94287576"/>
<feature type="compositionally biased region" description="Polar residues" evidence="1">
    <location>
        <begin position="114"/>
        <end position="127"/>
    </location>
</feature>
<evidence type="ECO:0000256" key="1">
    <source>
        <dbReference type="SAM" id="MobiDB-lite"/>
    </source>
</evidence>
<name>A0A836HUR8_9TRYP</name>
<comment type="caution">
    <text evidence="2">The sequence shown here is derived from an EMBL/GenBank/DDBJ whole genome shotgun (WGS) entry which is preliminary data.</text>
</comment>
<feature type="region of interest" description="Disordered" evidence="1">
    <location>
        <begin position="93"/>
        <end position="127"/>
    </location>
</feature>
<organism evidence="2 3">
    <name type="scientific">Porcisia hertigi</name>
    <dbReference type="NCBI Taxonomy" id="2761500"/>
    <lineage>
        <taxon>Eukaryota</taxon>
        <taxon>Discoba</taxon>
        <taxon>Euglenozoa</taxon>
        <taxon>Kinetoplastea</taxon>
        <taxon>Metakinetoplastina</taxon>
        <taxon>Trypanosomatida</taxon>
        <taxon>Trypanosomatidae</taxon>
        <taxon>Leishmaniinae</taxon>
        <taxon>Porcisia</taxon>
    </lineage>
</organism>
<dbReference type="Proteomes" id="UP000674318">
    <property type="component" value="Chromosome 35"/>
</dbReference>
<dbReference type="EMBL" id="JAFJZO010000035">
    <property type="protein sequence ID" value="KAG5492872.1"/>
    <property type="molecule type" value="Genomic_DNA"/>
</dbReference>
<proteinExistence type="predicted"/>
<dbReference type="OrthoDB" id="272831at2759"/>
<evidence type="ECO:0000313" key="3">
    <source>
        <dbReference type="Proteomes" id="UP000674318"/>
    </source>
</evidence>
<dbReference type="AlphaFoldDB" id="A0A836HUR8"/>
<gene>
    <name evidence="2" type="ORF">JKF63_01452</name>
</gene>
<reference evidence="2 3" key="1">
    <citation type="submission" date="2021-02" db="EMBL/GenBank/DDBJ databases">
        <title>Porcisia hertigi Genome sequencing and assembly.</title>
        <authorList>
            <person name="Almutairi H."/>
            <person name="Gatherer D."/>
        </authorList>
    </citation>
    <scope>NUCLEOTIDE SEQUENCE [LARGE SCALE GENOMIC DNA]</scope>
    <source>
        <strain evidence="2 3">C119</strain>
    </source>
</reference>
<feature type="region of interest" description="Disordered" evidence="1">
    <location>
        <begin position="551"/>
        <end position="584"/>
    </location>
</feature>
<dbReference type="RefSeq" id="XP_067753656.1">
    <property type="nucleotide sequence ID" value="XM_067897499.1"/>
</dbReference>
<protein>
    <submittedName>
        <fullName evidence="2">Uncharacterized protein</fullName>
    </submittedName>
</protein>
<evidence type="ECO:0000313" key="2">
    <source>
        <dbReference type="EMBL" id="KAG5492872.1"/>
    </source>
</evidence>
<sequence length="721" mass="75912">MTTVKDLANSAVAAEIASAQKVLPSTCGEETGLSGVPRVGCVAAITYQPQSLHGFSACVVGLADGIAIIGPDLIQRRYGHHRLLTRQLWRPVTPLKGGGKGPKAPTHESRPAAPSSNGTTMPSPTKGSSAHIVAVTACLVAGADVNATDLAQSTAEDDTIAIVVAWSDATLQHHVAVLMARLRCVLTPSPAARDCHSNDQVEAGLVQVVAHDALPLCPTQSVLRLFYHPAMATCQNKTTPHHVVMCSVYSPWGSTTPSPGHLGQSDSGTSTTNAPVSAIVKKPHPAVGSGAAAAERDGASAAAAALATTTAWRRGELLYLTVSACCDDAADNESVTTASANLGSTSPNCRLRVRAGPSESADVAPWLTQFQPGRVICAFAVQSATTSVIAAAGTIDGRVYLLGLTSWRLVRRVSGPVADAIFVRTKPARTQSRPRNAVVDSLLDDAAEGDAHKNGSFFIQTDEEFARHDESSFSALVILDSAGHLLVQRAVNSGASITQSVADIPQVVTLATEQPQKLTFVNTSMASLEEATHISPKSFLDLSSLRHFFGRRRPPPLSQQHRNLSRSDPCPANPPLASSSLATSPVNQSFSIGNTSVEDTNIAGHILSRGLLCVTCIDNPKSGAELIVSTMGQAVVSVPFSPTDGCFRIAGFTVTPAPMFYVGFVDFFADGNPTLVMAGLKNVLVARRPHLTIRDRAQLLMRLLTKKERELQNAESDVENR</sequence>